<proteinExistence type="predicted"/>
<protein>
    <submittedName>
        <fullName evidence="3">DUF4091 domain-containing protein</fullName>
    </submittedName>
</protein>
<gene>
    <name evidence="3" type="ORF">H6G95_21575</name>
</gene>
<evidence type="ECO:0000259" key="2">
    <source>
        <dbReference type="Pfam" id="PF22680"/>
    </source>
</evidence>
<evidence type="ECO:0000313" key="4">
    <source>
        <dbReference type="Proteomes" id="UP000604661"/>
    </source>
</evidence>
<feature type="domain" description="Glycoside hydrolase 123 N-terminal" evidence="2">
    <location>
        <begin position="56"/>
        <end position="204"/>
    </location>
</feature>
<dbReference type="InterPro" id="IPR053850">
    <property type="entry name" value="Glyco_hydro_123_N_2"/>
</dbReference>
<feature type="domain" description="Glycoside hydrolase 123 catalytic" evidence="1">
    <location>
        <begin position="367"/>
        <end position="499"/>
    </location>
</feature>
<evidence type="ECO:0000259" key="1">
    <source>
        <dbReference type="Pfam" id="PF13320"/>
    </source>
</evidence>
<dbReference type="InterPro" id="IPR025150">
    <property type="entry name" value="GH123_cat"/>
</dbReference>
<reference evidence="3 4" key="1">
    <citation type="journal article" date="2020" name="ISME J.">
        <title>Comparative genomics reveals insights into cyanobacterial evolution and habitat adaptation.</title>
        <authorList>
            <person name="Chen M.Y."/>
            <person name="Teng W.K."/>
            <person name="Zhao L."/>
            <person name="Hu C.X."/>
            <person name="Zhou Y.K."/>
            <person name="Han B.P."/>
            <person name="Song L.R."/>
            <person name="Shu W.S."/>
        </authorList>
    </citation>
    <scope>NUCLEOTIDE SEQUENCE [LARGE SCALE GENOMIC DNA]</scope>
    <source>
        <strain evidence="3 4">FACHB-391</strain>
    </source>
</reference>
<dbReference type="EMBL" id="JACJTE010000026">
    <property type="protein sequence ID" value="MBD2563160.1"/>
    <property type="molecule type" value="Genomic_DNA"/>
</dbReference>
<name>A0ABR8EZP9_NOSLI</name>
<organism evidence="3 4">
    <name type="scientific">Nostoc linckia FACHB-391</name>
    <dbReference type="NCBI Taxonomy" id="2692906"/>
    <lineage>
        <taxon>Bacteria</taxon>
        <taxon>Bacillati</taxon>
        <taxon>Cyanobacteriota</taxon>
        <taxon>Cyanophyceae</taxon>
        <taxon>Nostocales</taxon>
        <taxon>Nostocaceae</taxon>
        <taxon>Nostoc</taxon>
    </lineage>
</organism>
<comment type="caution">
    <text evidence="3">The sequence shown here is derived from an EMBL/GenBank/DDBJ whole genome shotgun (WGS) entry which is preliminary data.</text>
</comment>
<evidence type="ECO:0000313" key="3">
    <source>
        <dbReference type="EMBL" id="MBD2563160.1"/>
    </source>
</evidence>
<accession>A0ABR8EZP9</accession>
<dbReference type="Pfam" id="PF13320">
    <property type="entry name" value="GH123_cat"/>
    <property type="match status" value="1"/>
</dbReference>
<sequence>MSHIFKRKTRLFNKFKLIIWMLGTVFTLFACSSIDLLANNSSFADHPFVWVTSNLERIKREDLPKNKTSIDLYAARGEYEPFQIGIRAPNTGLTNVNVSVSDLSGPNNQVIPNKNITLYREHYVHVTHSSPNKKGSSNPPLGTGWYADGLIPFINPENQADIKGAELDAVPFNLKARNNQPIWVDIFVPRDAQAGQYHGTFTVSSDQGAIAGKINLKVWNFELPIKPSLNSEFTFYEHRDKSDMVELLKHKLMPDAHFDPADEPELMKRWGLRSRSLPFWSGANVSTCKMSPAPSLKKIKTTAAKHESSLFLYTRYADEIDNCPNLIKPVKEWARNFHQAGIATALAMTPTPALYDDGSGTGRSAVDIWVVLPESYDEAPKRISEVLQKGDKVWSYNALVQDGYSPKWQIDFEPINYRIHPGFISQSLGLTGILYWRVDLWTKNPWKDIQTYSHEKDYYPGEGMLFYPGKQVGLTGVVPSMRLKWLREGVEDYEYLEILKNGVGVDRRGHRHEWGLRLARSVGLDWKNWTRDTNLLESVRRQLGEEIERLSSESAS</sequence>
<keyword evidence="4" id="KW-1185">Reference proteome</keyword>
<dbReference type="PROSITE" id="PS51257">
    <property type="entry name" value="PROKAR_LIPOPROTEIN"/>
    <property type="match status" value="1"/>
</dbReference>
<dbReference type="Pfam" id="PF22680">
    <property type="entry name" value="Glyco_hydro_123_N_2"/>
    <property type="match status" value="1"/>
</dbReference>
<dbReference type="Proteomes" id="UP000604661">
    <property type="component" value="Unassembled WGS sequence"/>
</dbReference>